<organism evidence="1 2">
    <name type="scientific">Bimuria novae-zelandiae CBS 107.79</name>
    <dbReference type="NCBI Taxonomy" id="1447943"/>
    <lineage>
        <taxon>Eukaryota</taxon>
        <taxon>Fungi</taxon>
        <taxon>Dikarya</taxon>
        <taxon>Ascomycota</taxon>
        <taxon>Pezizomycotina</taxon>
        <taxon>Dothideomycetes</taxon>
        <taxon>Pleosporomycetidae</taxon>
        <taxon>Pleosporales</taxon>
        <taxon>Massarineae</taxon>
        <taxon>Didymosphaeriaceae</taxon>
        <taxon>Bimuria</taxon>
    </lineage>
</organism>
<protein>
    <submittedName>
        <fullName evidence="1">Uncharacterized protein</fullName>
    </submittedName>
</protein>
<evidence type="ECO:0000313" key="1">
    <source>
        <dbReference type="EMBL" id="KAF1967325.1"/>
    </source>
</evidence>
<reference evidence="1" key="1">
    <citation type="journal article" date="2020" name="Stud. Mycol.">
        <title>101 Dothideomycetes genomes: a test case for predicting lifestyles and emergence of pathogens.</title>
        <authorList>
            <person name="Haridas S."/>
            <person name="Albert R."/>
            <person name="Binder M."/>
            <person name="Bloem J."/>
            <person name="Labutti K."/>
            <person name="Salamov A."/>
            <person name="Andreopoulos B."/>
            <person name="Baker S."/>
            <person name="Barry K."/>
            <person name="Bills G."/>
            <person name="Bluhm B."/>
            <person name="Cannon C."/>
            <person name="Castanera R."/>
            <person name="Culley D."/>
            <person name="Daum C."/>
            <person name="Ezra D."/>
            <person name="Gonzalez J."/>
            <person name="Henrissat B."/>
            <person name="Kuo A."/>
            <person name="Liang C."/>
            <person name="Lipzen A."/>
            <person name="Lutzoni F."/>
            <person name="Magnuson J."/>
            <person name="Mondo S."/>
            <person name="Nolan M."/>
            <person name="Ohm R."/>
            <person name="Pangilinan J."/>
            <person name="Park H.-J."/>
            <person name="Ramirez L."/>
            <person name="Alfaro M."/>
            <person name="Sun H."/>
            <person name="Tritt A."/>
            <person name="Yoshinaga Y."/>
            <person name="Zwiers L.-H."/>
            <person name="Turgeon B."/>
            <person name="Goodwin S."/>
            <person name="Spatafora J."/>
            <person name="Crous P."/>
            <person name="Grigoriev I."/>
        </authorList>
    </citation>
    <scope>NUCLEOTIDE SEQUENCE</scope>
    <source>
        <strain evidence="1">CBS 107.79</strain>
    </source>
</reference>
<sequence length="163" mass="17619">MPPRPNTDILFNMYDTSTAPLHPNPSPLKPAAWRAALAHYPGTLGGTLYEILTHGARIGYTGEEAHIISKNLASAFEAPQVIEVQLAKDLTLGRAGAHSGQSPFISSPLGLVPKADGGWRRIHHLSFPQATSVNDNIPTAWGEIRYITIEPIFAHVRNAGRGQ</sequence>
<proteinExistence type="predicted"/>
<accession>A0A6A5UR22</accession>
<gene>
    <name evidence="1" type="ORF">BU23DRAFT_293488</name>
</gene>
<keyword evidence="2" id="KW-1185">Reference proteome</keyword>
<evidence type="ECO:0000313" key="2">
    <source>
        <dbReference type="Proteomes" id="UP000800036"/>
    </source>
</evidence>
<name>A0A6A5UR22_9PLEO</name>
<dbReference type="EMBL" id="ML976734">
    <property type="protein sequence ID" value="KAF1967325.1"/>
    <property type="molecule type" value="Genomic_DNA"/>
</dbReference>
<dbReference type="AlphaFoldDB" id="A0A6A5UR22"/>
<dbReference type="OrthoDB" id="4297048at2759"/>
<dbReference type="Proteomes" id="UP000800036">
    <property type="component" value="Unassembled WGS sequence"/>
</dbReference>